<feature type="compositionally biased region" description="Basic and acidic residues" evidence="5">
    <location>
        <begin position="392"/>
        <end position="401"/>
    </location>
</feature>
<feature type="compositionally biased region" description="Polar residues" evidence="5">
    <location>
        <begin position="402"/>
        <end position="415"/>
    </location>
</feature>
<dbReference type="InterPro" id="IPR012337">
    <property type="entry name" value="RNaseH-like_sf"/>
</dbReference>
<sequence length="415" mass="46249">MRHENSVFHQIQQHIPWSVFDRLVDEHKADHRVRRLTTKAQFLALLFGQLSGAGSLREIEAGLTSHAARLYHVGGRPVARTTLADANARRPADVFARLFSHMAAQAGRRTRRHLGDSLRVLDATRVKLSSLSQGWADMIGGKHAAKLHIAYDPDADAPLSMALTGQKTNDITPAKKIAIEPGVTYVFDLGYYDFAWWAEIDRAKARFVTRLKSHTIVTAAITSTDEAGGAAKNKAARKPPRQAGKGSAGRAGKTSADAAATILSDRIGHLPKRMAGSRRNPFHRQVREITVRISTGKVIRLVTNDLDAPAQDIADLYKQRWRIELFFKWIKQNLKIRHFLGASENAVRIQVFVALIAYLLLRAAQACQTTITKPLAFSRLVRLNIMHRRPIDTLKRPHESPTTDPRQFSLQLTGS</sequence>
<evidence type="ECO:0000256" key="3">
    <source>
        <dbReference type="ARBA" id="ARBA00023125"/>
    </source>
</evidence>
<evidence type="ECO:0000313" key="9">
    <source>
        <dbReference type="Proteomes" id="UP000582090"/>
    </source>
</evidence>
<dbReference type="Pfam" id="PF01609">
    <property type="entry name" value="DDE_Tnp_1"/>
    <property type="match status" value="1"/>
</dbReference>
<feature type="region of interest" description="Disordered" evidence="5">
    <location>
        <begin position="392"/>
        <end position="415"/>
    </location>
</feature>
<evidence type="ECO:0000259" key="6">
    <source>
        <dbReference type="Pfam" id="PF01609"/>
    </source>
</evidence>
<evidence type="ECO:0000256" key="4">
    <source>
        <dbReference type="ARBA" id="ARBA00023172"/>
    </source>
</evidence>
<dbReference type="InterPro" id="IPR002559">
    <property type="entry name" value="Transposase_11"/>
</dbReference>
<dbReference type="InterPro" id="IPR025399">
    <property type="entry name" value="DUF4372"/>
</dbReference>
<evidence type="ECO:0000256" key="2">
    <source>
        <dbReference type="ARBA" id="ARBA00022578"/>
    </source>
</evidence>
<dbReference type="NCBIfam" id="NF033592">
    <property type="entry name" value="transpos_IS4_1"/>
    <property type="match status" value="1"/>
</dbReference>
<accession>A0A7W6GDP5</accession>
<dbReference type="GO" id="GO:0003677">
    <property type="term" value="F:DNA binding"/>
    <property type="evidence" value="ECO:0007669"/>
    <property type="project" value="UniProtKB-KW"/>
</dbReference>
<reference evidence="8 9" key="1">
    <citation type="submission" date="2020-08" db="EMBL/GenBank/DDBJ databases">
        <title>Genomic Encyclopedia of Type Strains, Phase IV (KMG-IV): sequencing the most valuable type-strain genomes for metagenomic binning, comparative biology and taxonomic classification.</title>
        <authorList>
            <person name="Goeker M."/>
        </authorList>
    </citation>
    <scope>NUCLEOTIDE SEQUENCE [LARGE SCALE GENOMIC DNA]</scope>
    <source>
        <strain evidence="8 9">DSM 26575</strain>
    </source>
</reference>
<dbReference type="Proteomes" id="UP000582090">
    <property type="component" value="Unassembled WGS sequence"/>
</dbReference>
<feature type="region of interest" description="Disordered" evidence="5">
    <location>
        <begin position="227"/>
        <end position="256"/>
    </location>
</feature>
<keyword evidence="3" id="KW-0238">DNA-binding</keyword>
<dbReference type="PANTHER" id="PTHR33258">
    <property type="entry name" value="TRANSPOSASE INSL FOR INSERTION SEQUENCE ELEMENT IS186A-RELATED"/>
    <property type="match status" value="1"/>
</dbReference>
<dbReference type="GO" id="GO:0006313">
    <property type="term" value="P:DNA transposition"/>
    <property type="evidence" value="ECO:0007669"/>
    <property type="project" value="InterPro"/>
</dbReference>
<feature type="domain" description="Transposase IS4-like" evidence="6">
    <location>
        <begin position="115"/>
        <end position="360"/>
    </location>
</feature>
<dbReference type="Gene3D" id="3.90.350.10">
    <property type="entry name" value="Transposase Inhibitor Protein From Tn5, Chain A, domain 1"/>
    <property type="match status" value="1"/>
</dbReference>
<evidence type="ECO:0000256" key="5">
    <source>
        <dbReference type="SAM" id="MobiDB-lite"/>
    </source>
</evidence>
<evidence type="ECO:0000256" key="1">
    <source>
        <dbReference type="ARBA" id="ARBA00010075"/>
    </source>
</evidence>
<keyword evidence="9" id="KW-1185">Reference proteome</keyword>
<keyword evidence="4" id="KW-0233">DNA recombination</keyword>
<comment type="similarity">
    <text evidence="1">Belongs to the transposase 11 family.</text>
</comment>
<evidence type="ECO:0008006" key="10">
    <source>
        <dbReference type="Google" id="ProtNLM"/>
    </source>
</evidence>
<dbReference type="AlphaFoldDB" id="A0A7W6GDP5"/>
<name>A0A7W6GDP5_9HYPH</name>
<dbReference type="SUPFAM" id="SSF53098">
    <property type="entry name" value="Ribonuclease H-like"/>
    <property type="match status" value="1"/>
</dbReference>
<dbReference type="Pfam" id="PF14294">
    <property type="entry name" value="DUF4372"/>
    <property type="match status" value="1"/>
</dbReference>
<protein>
    <recommendedName>
        <fullName evidence="10">IS4 family transposase</fullName>
    </recommendedName>
</protein>
<feature type="domain" description="DUF4372" evidence="7">
    <location>
        <begin position="3"/>
        <end position="74"/>
    </location>
</feature>
<dbReference type="RefSeq" id="WP_183902801.1">
    <property type="nucleotide sequence ID" value="NZ_JACIDW010000061.1"/>
</dbReference>
<dbReference type="EMBL" id="JACIDW010000061">
    <property type="protein sequence ID" value="MBB3967407.1"/>
    <property type="molecule type" value="Genomic_DNA"/>
</dbReference>
<dbReference type="GO" id="GO:0004803">
    <property type="term" value="F:transposase activity"/>
    <property type="evidence" value="ECO:0007669"/>
    <property type="project" value="InterPro"/>
</dbReference>
<evidence type="ECO:0000313" key="8">
    <source>
        <dbReference type="EMBL" id="MBB3967407.1"/>
    </source>
</evidence>
<gene>
    <name evidence="8" type="ORF">GGQ67_005113</name>
</gene>
<dbReference type="InterPro" id="IPR047952">
    <property type="entry name" value="Transpos_IS4"/>
</dbReference>
<organism evidence="8 9">
    <name type="scientific">Rhizobium metallidurans</name>
    <dbReference type="NCBI Taxonomy" id="1265931"/>
    <lineage>
        <taxon>Bacteria</taxon>
        <taxon>Pseudomonadati</taxon>
        <taxon>Pseudomonadota</taxon>
        <taxon>Alphaproteobacteria</taxon>
        <taxon>Hyphomicrobiales</taxon>
        <taxon>Rhizobiaceae</taxon>
        <taxon>Rhizobium/Agrobacterium group</taxon>
        <taxon>Rhizobium</taxon>
    </lineage>
</organism>
<comment type="caution">
    <text evidence="8">The sequence shown here is derived from an EMBL/GenBank/DDBJ whole genome shotgun (WGS) entry which is preliminary data.</text>
</comment>
<proteinExistence type="inferred from homology"/>
<dbReference type="PANTHER" id="PTHR33258:SF1">
    <property type="entry name" value="TRANSPOSASE INSL FOR INSERTION SEQUENCE ELEMENT IS186A-RELATED"/>
    <property type="match status" value="1"/>
</dbReference>
<keyword evidence="2" id="KW-0815">Transposition</keyword>
<evidence type="ECO:0000259" key="7">
    <source>
        <dbReference type="Pfam" id="PF14294"/>
    </source>
</evidence>